<gene>
    <name evidence="6" type="ORF">SAMN05216262_10295</name>
</gene>
<name>A0A1H7J0P6_9GAMM</name>
<sequence>MSQAFVLAQISDSHLFAQRSGCHHQANVYENLTAVLLAIKNQPVIDAIVFTGDLTQDHSDASYQLFVQAFTESKINLPVYFLAGNHDEPELLERYLSKAPFRKEKLIERGQWQLLLLATKSATPAGVFAQSQVEFADSVINPNKFQLVLMHHHAVDAGYFIDRHGLENPLEFQQFLSAHPSIQAVACGHIHQGLTLPITLPKRSVNLYTCPATSIQFDRQADGVKNNGQPPGFRLFTLADCGQITTTVCYVEV</sequence>
<evidence type="ECO:0000256" key="2">
    <source>
        <dbReference type="ARBA" id="ARBA00022801"/>
    </source>
</evidence>
<dbReference type="GO" id="GO:0046872">
    <property type="term" value="F:metal ion binding"/>
    <property type="evidence" value="ECO:0007669"/>
    <property type="project" value="UniProtKB-KW"/>
</dbReference>
<reference evidence="7" key="1">
    <citation type="submission" date="2016-10" db="EMBL/GenBank/DDBJ databases">
        <authorList>
            <person name="Varghese N."/>
            <person name="Submissions S."/>
        </authorList>
    </citation>
    <scope>NUCLEOTIDE SEQUENCE [LARGE SCALE GENOMIC DNA]</scope>
    <source>
        <strain evidence="7">CGMCC 1.9127</strain>
    </source>
</reference>
<dbReference type="PANTHER" id="PTHR42988:SF2">
    <property type="entry name" value="CYCLIC NUCLEOTIDE PHOSPHODIESTERASE CBUA0032-RELATED"/>
    <property type="match status" value="1"/>
</dbReference>
<dbReference type="Pfam" id="PF00149">
    <property type="entry name" value="Metallophos"/>
    <property type="match status" value="1"/>
</dbReference>
<evidence type="ECO:0000259" key="5">
    <source>
        <dbReference type="Pfam" id="PF00149"/>
    </source>
</evidence>
<dbReference type="EMBL" id="FOBI01000002">
    <property type="protein sequence ID" value="SEK67772.1"/>
    <property type="molecule type" value="Genomic_DNA"/>
</dbReference>
<dbReference type="GO" id="GO:0016787">
    <property type="term" value="F:hydrolase activity"/>
    <property type="evidence" value="ECO:0007669"/>
    <property type="project" value="UniProtKB-KW"/>
</dbReference>
<feature type="domain" description="Calcineurin-like phosphoesterase" evidence="5">
    <location>
        <begin position="7"/>
        <end position="192"/>
    </location>
</feature>
<evidence type="ECO:0000256" key="1">
    <source>
        <dbReference type="ARBA" id="ARBA00022723"/>
    </source>
</evidence>
<dbReference type="RefSeq" id="WP_085283785.1">
    <property type="nucleotide sequence ID" value="NZ_FOBI01000002.1"/>
</dbReference>
<evidence type="ECO:0000256" key="4">
    <source>
        <dbReference type="ARBA" id="ARBA00025742"/>
    </source>
</evidence>
<evidence type="ECO:0000313" key="7">
    <source>
        <dbReference type="Proteomes" id="UP000199297"/>
    </source>
</evidence>
<evidence type="ECO:0000313" key="6">
    <source>
        <dbReference type="EMBL" id="SEK67772.1"/>
    </source>
</evidence>
<keyword evidence="1" id="KW-0479">Metal-binding</keyword>
<dbReference type="OrthoDB" id="9784378at2"/>
<dbReference type="InterPro" id="IPR004843">
    <property type="entry name" value="Calcineurin-like_PHP"/>
</dbReference>
<keyword evidence="2" id="KW-0378">Hydrolase</keyword>
<accession>A0A1H7J0P6</accession>
<proteinExistence type="inferred from homology"/>
<comment type="similarity">
    <text evidence="4">Belongs to the cyclic nucleotide phosphodiesterase class-III family.</text>
</comment>
<dbReference type="AlphaFoldDB" id="A0A1H7J0P6"/>
<keyword evidence="7" id="KW-1185">Reference proteome</keyword>
<organism evidence="6 7">
    <name type="scientific">Colwellia chukchiensis</name>
    <dbReference type="NCBI Taxonomy" id="641665"/>
    <lineage>
        <taxon>Bacteria</taxon>
        <taxon>Pseudomonadati</taxon>
        <taxon>Pseudomonadota</taxon>
        <taxon>Gammaproteobacteria</taxon>
        <taxon>Alteromonadales</taxon>
        <taxon>Colwelliaceae</taxon>
        <taxon>Colwellia</taxon>
    </lineage>
</organism>
<keyword evidence="3" id="KW-0408">Iron</keyword>
<dbReference type="InterPro" id="IPR029052">
    <property type="entry name" value="Metallo-depent_PP-like"/>
</dbReference>
<dbReference type="Gene3D" id="3.60.21.10">
    <property type="match status" value="1"/>
</dbReference>
<dbReference type="Proteomes" id="UP000199297">
    <property type="component" value="Unassembled WGS sequence"/>
</dbReference>
<protein>
    <submittedName>
        <fullName evidence="6">Icc protein</fullName>
    </submittedName>
</protein>
<dbReference type="SUPFAM" id="SSF56300">
    <property type="entry name" value="Metallo-dependent phosphatases"/>
    <property type="match status" value="1"/>
</dbReference>
<dbReference type="STRING" id="641665.GCA_002104455_01838"/>
<evidence type="ECO:0000256" key="3">
    <source>
        <dbReference type="ARBA" id="ARBA00023004"/>
    </source>
</evidence>
<dbReference type="PANTHER" id="PTHR42988">
    <property type="entry name" value="PHOSPHOHYDROLASE"/>
    <property type="match status" value="1"/>
</dbReference>
<dbReference type="InterPro" id="IPR050884">
    <property type="entry name" value="CNP_phosphodiesterase-III"/>
</dbReference>